<sequence length="95" mass="11077">MTWIMFLYRWNAWSRCIRLYYSETKAKPTFSIDENSVKASSPIISLIILTEKRRKADIKPLEFIRVDKSAVAIPIDQVVVLDGHSTDGLHTCQYW</sequence>
<organism evidence="1 2">
    <name type="scientific">Penicillium chermesinum</name>
    <dbReference type="NCBI Taxonomy" id="63820"/>
    <lineage>
        <taxon>Eukaryota</taxon>
        <taxon>Fungi</taxon>
        <taxon>Dikarya</taxon>
        <taxon>Ascomycota</taxon>
        <taxon>Pezizomycotina</taxon>
        <taxon>Eurotiomycetes</taxon>
        <taxon>Eurotiomycetidae</taxon>
        <taxon>Eurotiales</taxon>
        <taxon>Aspergillaceae</taxon>
        <taxon>Penicillium</taxon>
    </lineage>
</organism>
<reference evidence="1" key="2">
    <citation type="journal article" date="2023" name="IMA Fungus">
        <title>Comparative genomic study of the Penicillium genus elucidates a diverse pangenome and 15 lateral gene transfer events.</title>
        <authorList>
            <person name="Petersen C."/>
            <person name="Sorensen T."/>
            <person name="Nielsen M.R."/>
            <person name="Sondergaard T.E."/>
            <person name="Sorensen J.L."/>
            <person name="Fitzpatrick D.A."/>
            <person name="Frisvad J.C."/>
            <person name="Nielsen K.L."/>
        </authorList>
    </citation>
    <scope>NUCLEOTIDE SEQUENCE</scope>
    <source>
        <strain evidence="1">IBT 19713</strain>
    </source>
</reference>
<protein>
    <submittedName>
        <fullName evidence="1">Uncharacterized protein</fullName>
    </submittedName>
</protein>
<name>A0A9W9NTP3_9EURO</name>
<gene>
    <name evidence="1" type="ORF">N7468_007177</name>
</gene>
<evidence type="ECO:0000313" key="2">
    <source>
        <dbReference type="Proteomes" id="UP001150941"/>
    </source>
</evidence>
<proteinExistence type="predicted"/>
<keyword evidence="2" id="KW-1185">Reference proteome</keyword>
<evidence type="ECO:0000313" key="1">
    <source>
        <dbReference type="EMBL" id="KAJ5225952.1"/>
    </source>
</evidence>
<dbReference type="Proteomes" id="UP001150941">
    <property type="component" value="Unassembled WGS sequence"/>
</dbReference>
<dbReference type="GeneID" id="83203776"/>
<comment type="caution">
    <text evidence="1">The sequence shown here is derived from an EMBL/GenBank/DDBJ whole genome shotgun (WGS) entry which is preliminary data.</text>
</comment>
<reference evidence="1" key="1">
    <citation type="submission" date="2022-11" db="EMBL/GenBank/DDBJ databases">
        <authorList>
            <person name="Petersen C."/>
        </authorList>
    </citation>
    <scope>NUCLEOTIDE SEQUENCE</scope>
    <source>
        <strain evidence="1">IBT 19713</strain>
    </source>
</reference>
<dbReference type="EMBL" id="JAPQKS010000005">
    <property type="protein sequence ID" value="KAJ5225952.1"/>
    <property type="molecule type" value="Genomic_DNA"/>
</dbReference>
<accession>A0A9W9NTP3</accession>
<dbReference type="RefSeq" id="XP_058329363.1">
    <property type="nucleotide sequence ID" value="XM_058476473.1"/>
</dbReference>
<dbReference type="AlphaFoldDB" id="A0A9W9NTP3"/>